<dbReference type="GO" id="GO:0016853">
    <property type="term" value="F:isomerase activity"/>
    <property type="evidence" value="ECO:0007669"/>
    <property type="project" value="UniProtKB-KW"/>
</dbReference>
<evidence type="ECO:0000259" key="2">
    <source>
        <dbReference type="Pfam" id="PF01261"/>
    </source>
</evidence>
<proteinExistence type="predicted"/>
<protein>
    <submittedName>
        <fullName evidence="3">Xylose isomerase domain-containing protein TIM barrel</fullName>
    </submittedName>
</protein>
<feature type="domain" description="Xylose isomerase-like TIM barrel" evidence="2">
    <location>
        <begin position="37"/>
        <end position="247"/>
    </location>
</feature>
<dbReference type="Proteomes" id="UP000007150">
    <property type="component" value="Chromosome 2"/>
</dbReference>
<accession>F6F3D6</accession>
<reference evidence="3 4" key="1">
    <citation type="submission" date="2011-05" db="EMBL/GenBank/DDBJ databases">
        <title>Complete sequence of chromosome 2 of Sphingobium chlorophenolicum L-1.</title>
        <authorList>
            <consortium name="US DOE Joint Genome Institute"/>
            <person name="Lucas S."/>
            <person name="Han J."/>
            <person name="Lapidus A."/>
            <person name="Cheng J.-F."/>
            <person name="Goodwin L."/>
            <person name="Pitluck S."/>
            <person name="Peters L."/>
            <person name="Daligault H."/>
            <person name="Han C."/>
            <person name="Tapia R."/>
            <person name="Land M."/>
            <person name="Hauser L."/>
            <person name="Kyrpides N."/>
            <person name="Ivanova N."/>
            <person name="Pagani I."/>
            <person name="Turner P."/>
            <person name="Copley S."/>
            <person name="Woyke T."/>
        </authorList>
    </citation>
    <scope>NUCLEOTIDE SEQUENCE [LARGE SCALE GENOMIC DNA]</scope>
    <source>
        <strain evidence="3 4">L-1</strain>
    </source>
</reference>
<dbReference type="SUPFAM" id="SSF51658">
    <property type="entry name" value="Xylose isomerase-like"/>
    <property type="match status" value="1"/>
</dbReference>
<dbReference type="KEGG" id="sch:Sphch_3352"/>
<dbReference type="InterPro" id="IPR013022">
    <property type="entry name" value="Xyl_isomerase-like_TIM-brl"/>
</dbReference>
<organism evidence="3 4">
    <name type="scientific">Sphingobium chlorophenolicum L-1</name>
    <dbReference type="NCBI Taxonomy" id="690566"/>
    <lineage>
        <taxon>Bacteria</taxon>
        <taxon>Pseudomonadati</taxon>
        <taxon>Pseudomonadota</taxon>
        <taxon>Alphaproteobacteria</taxon>
        <taxon>Sphingomonadales</taxon>
        <taxon>Sphingomonadaceae</taxon>
        <taxon>Sphingobium</taxon>
    </lineage>
</organism>
<keyword evidence="4" id="KW-1185">Reference proteome</keyword>
<sequence length="294" mass="31511">MTYRGPVRFAPHLGYLSPEQPLFLSSVGSTDPLAQIRFIADQGFAGIFDPWLISRPAMQIDRIIAAMREHGLESGGIAYASFQTMFSPLFAQVGRTASEELMQRFDSAIDLAGRVGARILAVVLQGTPELSRSEQLAAASEHLRRAGDRAASAGLTIGIEPMIALPDLMLGSTDEALEFLEATDHSAVRLIFDTGHVQAMDGDIHAAWNKSRAHVCVVQLADMPGRVQPGVGTLDLTRLLVEALTTDTVTHLVELEHGWAAASPAIEQAAIAELNAIANAVGAMTQGRDRHDAL</sequence>
<dbReference type="AlphaFoldDB" id="F6F3D6"/>
<dbReference type="InterPro" id="IPR050417">
    <property type="entry name" value="Sugar_Epim/Isomerase"/>
</dbReference>
<evidence type="ECO:0000313" key="4">
    <source>
        <dbReference type="Proteomes" id="UP000007150"/>
    </source>
</evidence>
<dbReference type="Gene3D" id="3.20.20.150">
    <property type="entry name" value="Divalent-metal-dependent TIM barrel enzymes"/>
    <property type="match status" value="1"/>
</dbReference>
<dbReference type="InterPro" id="IPR036237">
    <property type="entry name" value="Xyl_isomerase-like_sf"/>
</dbReference>
<gene>
    <name evidence="3" type="ORF">Sphch_3352</name>
</gene>
<dbReference type="EMBL" id="CP002799">
    <property type="protein sequence ID" value="AEG50948.1"/>
    <property type="molecule type" value="Genomic_DNA"/>
</dbReference>
<dbReference type="STRING" id="690566.Sphch_3352"/>
<dbReference type="HOGENOM" id="CLU_050006_1_2_5"/>
<dbReference type="RefSeq" id="WP_013849178.1">
    <property type="nucleotide sequence ID" value="NC_015594.1"/>
</dbReference>
<name>F6F3D6_SPHCR</name>
<keyword evidence="1 3" id="KW-0413">Isomerase</keyword>
<dbReference type="Pfam" id="PF01261">
    <property type="entry name" value="AP_endonuc_2"/>
    <property type="match status" value="1"/>
</dbReference>
<evidence type="ECO:0000313" key="3">
    <source>
        <dbReference type="EMBL" id="AEG50948.1"/>
    </source>
</evidence>
<dbReference type="PANTHER" id="PTHR43489">
    <property type="entry name" value="ISOMERASE"/>
    <property type="match status" value="1"/>
</dbReference>
<evidence type="ECO:0000256" key="1">
    <source>
        <dbReference type="ARBA" id="ARBA00023235"/>
    </source>
</evidence>